<dbReference type="Pfam" id="PF25270">
    <property type="entry name" value="Khk"/>
    <property type="match status" value="1"/>
</dbReference>
<keyword evidence="2" id="KW-0418">Kinase</keyword>
<dbReference type="EMBL" id="FNVN01000009">
    <property type="protein sequence ID" value="SEG75420.1"/>
    <property type="molecule type" value="Genomic_DNA"/>
</dbReference>
<name>A0A1H6CR10_9EURY</name>
<dbReference type="SUPFAM" id="SSF53613">
    <property type="entry name" value="Ribokinase-like"/>
    <property type="match status" value="1"/>
</dbReference>
<evidence type="ECO:0000313" key="2">
    <source>
        <dbReference type="EMBL" id="SEG75420.1"/>
    </source>
</evidence>
<protein>
    <submittedName>
        <fullName evidence="2">Sugar or nucleoside kinase, ribokinase family</fullName>
    </submittedName>
</protein>
<keyword evidence="2" id="KW-0808">Transferase</keyword>
<dbReference type="GO" id="GO:0016301">
    <property type="term" value="F:kinase activity"/>
    <property type="evidence" value="ECO:0007669"/>
    <property type="project" value="UniProtKB-KW"/>
</dbReference>
<keyword evidence="1" id="KW-0614">Plasmid</keyword>
<dbReference type="Proteomes" id="UP000236740">
    <property type="component" value="Unassembled WGS sequence"/>
</dbReference>
<dbReference type="GeneID" id="39859442"/>
<reference evidence="2 3" key="1">
    <citation type="submission" date="2016-10" db="EMBL/GenBank/DDBJ databases">
        <authorList>
            <person name="de Groot N.N."/>
        </authorList>
    </citation>
    <scope>NUCLEOTIDE SEQUENCE [LARGE SCALE GENOMIC DNA]</scope>
    <source>
        <strain evidence="2 3">CGMCC 1.10331</strain>
    </source>
</reference>
<dbReference type="Proteomes" id="UP000296733">
    <property type="component" value="Plasmid unnamed1"/>
</dbReference>
<accession>A0A1H6CR10</accession>
<gene>
    <name evidence="1" type="ORF">DV707_15085</name>
    <name evidence="2" type="ORF">SAMN04488133_3664</name>
</gene>
<keyword evidence="3" id="KW-1185">Reference proteome</keyword>
<organism evidence="2 3">
    <name type="scientific">Halobellus limi</name>
    <dbReference type="NCBI Taxonomy" id="699433"/>
    <lineage>
        <taxon>Archaea</taxon>
        <taxon>Methanobacteriati</taxon>
        <taxon>Methanobacteriota</taxon>
        <taxon>Stenosarchaea group</taxon>
        <taxon>Halobacteria</taxon>
        <taxon>Halobacteriales</taxon>
        <taxon>Haloferacaceae</taxon>
        <taxon>Halobellus</taxon>
    </lineage>
</organism>
<dbReference type="InterPro" id="IPR057621">
    <property type="entry name" value="Khk_prokaryotic"/>
</dbReference>
<evidence type="ECO:0000313" key="1">
    <source>
        <dbReference type="EMBL" id="QCC49317.1"/>
    </source>
</evidence>
<evidence type="ECO:0000313" key="3">
    <source>
        <dbReference type="Proteomes" id="UP000236740"/>
    </source>
</evidence>
<evidence type="ECO:0000313" key="4">
    <source>
        <dbReference type="Proteomes" id="UP000296733"/>
    </source>
</evidence>
<dbReference type="AlphaFoldDB" id="A0A1H6CR10"/>
<reference evidence="1 4" key="2">
    <citation type="journal article" date="2019" name="Nat. Commun.">
        <title>A new type of DNA phosphorothioation-based antiviral system in archaea.</title>
        <authorList>
            <person name="Xiong L."/>
            <person name="Liu S."/>
            <person name="Chen S."/>
            <person name="Xiao Y."/>
            <person name="Zhu B."/>
            <person name="Gao Y."/>
            <person name="Zhang Y."/>
            <person name="Chen B."/>
            <person name="Luo J."/>
            <person name="Deng Z."/>
            <person name="Chen X."/>
            <person name="Wang L."/>
            <person name="Chen S."/>
        </authorList>
    </citation>
    <scope>NUCLEOTIDE SEQUENCE [LARGE SCALE GENOMIC DNA]</scope>
    <source>
        <strain evidence="1 4">CGMCC 1.10331</strain>
        <plasmid evidence="1 4">unnamed1</plasmid>
    </source>
</reference>
<geneLocation type="plasmid" evidence="1">
    <name>unnamed1</name>
</geneLocation>
<dbReference type="Gene3D" id="3.40.1190.20">
    <property type="match status" value="1"/>
</dbReference>
<dbReference type="OrthoDB" id="30795at2157"/>
<dbReference type="KEGG" id="hlm:DV707_15085"/>
<dbReference type="RefSeq" id="WP_103993244.1">
    <property type="nucleotide sequence ID" value="NZ_CP031312.1"/>
</dbReference>
<sequence>MSVTHPDVTTEAAVRACQRQLPASVDGGDVVFGFDGMIDAVQEMVDTRHGPESYTPIRTLDSLADRFRDSADENSSLAVEWVRNGTRTGGHTSHLARFFGGIGYDPAMIGTFGRPIRDVFAEEFGAYEMASLGEPGETHAVEFDDGKCMFIEPGSYLRFDWETVVETIPLDELAAHVDGTELLGIGYWTVMPRLPSVLSGLREDLWPRLSDPPERILFDPGDIRQLTAEQVERGIGPLEGLAAVADFTLSANRVETLALADRLTTAEPDRSFAEAAAVVYDNLDVTRFVGHNVDFSLALSEAGTARVDVPKVPDPALTTSAGDHFNAGFALGLLYGLDDGAALTLGNAVANRFVRTGSPPSFEEITATVNEYDDLLSD</sequence>
<dbReference type="InterPro" id="IPR029056">
    <property type="entry name" value="Ribokinase-like"/>
</dbReference>
<dbReference type="EMBL" id="CP031312">
    <property type="protein sequence ID" value="QCC49317.1"/>
    <property type="molecule type" value="Genomic_DNA"/>
</dbReference>
<proteinExistence type="predicted"/>